<dbReference type="EMBL" id="MNUK01000016">
    <property type="protein sequence ID" value="OIN92334.1"/>
    <property type="molecule type" value="Genomic_DNA"/>
</dbReference>
<evidence type="ECO:0000313" key="2">
    <source>
        <dbReference type="Proteomes" id="UP000182345"/>
    </source>
</evidence>
<accession>A0A1J4S2C7</accession>
<dbReference type="AlphaFoldDB" id="A0A1J4S2C7"/>
<organism evidence="1 2">
    <name type="scientific">Candidatus Collierbacteria bacterium CG1_02_44_10</name>
    <dbReference type="NCBI Taxonomy" id="1805087"/>
    <lineage>
        <taxon>Bacteria</taxon>
        <taxon>Candidatus Collieribacteriota</taxon>
    </lineage>
</organism>
<comment type="caution">
    <text evidence="1">The sequence shown here is derived from an EMBL/GenBank/DDBJ whole genome shotgun (WGS) entry which is preliminary data.</text>
</comment>
<proteinExistence type="predicted"/>
<name>A0A1J4S2C7_9BACT</name>
<evidence type="ECO:0000313" key="1">
    <source>
        <dbReference type="EMBL" id="OIN92334.1"/>
    </source>
</evidence>
<protein>
    <recommendedName>
        <fullName evidence="3">Antitoxin</fullName>
    </recommendedName>
</protein>
<reference evidence="1 2" key="1">
    <citation type="journal article" date="2016" name="Environ. Microbiol.">
        <title>Genomic resolution of a cold subsurface aquifer community provides metabolic insights for novel microbes adapted to high CO concentrations.</title>
        <authorList>
            <person name="Probst A.J."/>
            <person name="Castelle C.J."/>
            <person name="Singh A."/>
            <person name="Brown C.T."/>
            <person name="Anantharaman K."/>
            <person name="Sharon I."/>
            <person name="Hug L.A."/>
            <person name="Burstein D."/>
            <person name="Emerson J.B."/>
            <person name="Thomas B.C."/>
            <person name="Banfield J.F."/>
        </authorList>
    </citation>
    <scope>NUCLEOTIDE SEQUENCE [LARGE SCALE GENOMIC DNA]</scope>
    <source>
        <strain evidence="1">CG1_02_44_10</strain>
    </source>
</reference>
<sequence length="90" mass="10373">MEFVTTTQLRTKSPQILAQLKLGKSIRLIHRSKVVGTIKPPENEPKVMTEAKINELKKIIKAMNLPKLSQKQMEKNYRDHLMKKYGKGIS</sequence>
<evidence type="ECO:0008006" key="3">
    <source>
        <dbReference type="Google" id="ProtNLM"/>
    </source>
</evidence>
<gene>
    <name evidence="1" type="ORF">AUJ42_00500</name>
</gene>
<dbReference type="Proteomes" id="UP000182345">
    <property type="component" value="Unassembled WGS sequence"/>
</dbReference>